<evidence type="ECO:0000256" key="1">
    <source>
        <dbReference type="ARBA" id="ARBA00004202"/>
    </source>
</evidence>
<dbReference type="PANTHER" id="PTHR43297:SF2">
    <property type="entry name" value="DIPEPTIDE TRANSPORT ATP-BINDING PROTEIN DPPD"/>
    <property type="match status" value="1"/>
</dbReference>
<dbReference type="PROSITE" id="PS50893">
    <property type="entry name" value="ABC_TRANSPORTER_2"/>
    <property type="match status" value="1"/>
</dbReference>
<dbReference type="Gene3D" id="3.40.50.300">
    <property type="entry name" value="P-loop containing nucleotide triphosphate hydrolases"/>
    <property type="match status" value="1"/>
</dbReference>
<dbReference type="SMART" id="SM00382">
    <property type="entry name" value="AAA"/>
    <property type="match status" value="1"/>
</dbReference>
<keyword evidence="5" id="KW-0547">Nucleotide-binding</keyword>
<evidence type="ECO:0000256" key="5">
    <source>
        <dbReference type="ARBA" id="ARBA00022741"/>
    </source>
</evidence>
<gene>
    <name evidence="8" type="primary">gsiA</name>
    <name evidence="8" type="ORF">SSLFYP27_00855</name>
</gene>
<protein>
    <submittedName>
        <fullName evidence="8">Glutathione import ATP-binding protein GsiA</fullName>
        <ecNumber evidence="8">3.6.3.-</ecNumber>
    </submittedName>
</protein>
<dbReference type="SUPFAM" id="SSF52540">
    <property type="entry name" value="P-loop containing nucleoside triphosphate hydrolases"/>
    <property type="match status" value="1"/>
</dbReference>
<dbReference type="RefSeq" id="WP_061054730.1">
    <property type="nucleotide sequence ID" value="NZ_CACRUO010000021.1"/>
</dbReference>
<dbReference type="EMBL" id="CACRUO010000021">
    <property type="protein sequence ID" value="VYT87401.1"/>
    <property type="molecule type" value="Genomic_DNA"/>
</dbReference>
<dbReference type="InterPro" id="IPR027417">
    <property type="entry name" value="P-loop_NTPase"/>
</dbReference>
<dbReference type="InterPro" id="IPR003439">
    <property type="entry name" value="ABC_transporter-like_ATP-bd"/>
</dbReference>
<dbReference type="GO" id="GO:0005524">
    <property type="term" value="F:ATP binding"/>
    <property type="evidence" value="ECO:0007669"/>
    <property type="project" value="UniProtKB-KW"/>
</dbReference>
<evidence type="ECO:0000256" key="2">
    <source>
        <dbReference type="ARBA" id="ARBA00005417"/>
    </source>
</evidence>
<comment type="subcellular location">
    <subcellularLocation>
        <location evidence="1">Cell membrane</location>
        <topology evidence="1">Peripheral membrane protein</topology>
    </subcellularLocation>
</comment>
<accession>A0A6N3A6V4</accession>
<dbReference type="EC" id="3.6.3.-" evidence="8"/>
<organism evidence="8">
    <name type="scientific">Staphylococcus simulans</name>
    <dbReference type="NCBI Taxonomy" id="1286"/>
    <lineage>
        <taxon>Bacteria</taxon>
        <taxon>Bacillati</taxon>
        <taxon>Bacillota</taxon>
        <taxon>Bacilli</taxon>
        <taxon>Bacillales</taxon>
        <taxon>Staphylococcaceae</taxon>
        <taxon>Staphylococcus</taxon>
    </lineage>
</organism>
<evidence type="ECO:0000256" key="7">
    <source>
        <dbReference type="ARBA" id="ARBA00023136"/>
    </source>
</evidence>
<dbReference type="InterPro" id="IPR003593">
    <property type="entry name" value="AAA+_ATPase"/>
</dbReference>
<evidence type="ECO:0000313" key="8">
    <source>
        <dbReference type="EMBL" id="VYT87401.1"/>
    </source>
</evidence>
<dbReference type="PANTHER" id="PTHR43297">
    <property type="entry name" value="OLIGOPEPTIDE TRANSPORT ATP-BINDING PROTEIN APPD"/>
    <property type="match status" value="1"/>
</dbReference>
<dbReference type="Pfam" id="PF00005">
    <property type="entry name" value="ABC_tran"/>
    <property type="match status" value="1"/>
</dbReference>
<dbReference type="GO" id="GO:0016887">
    <property type="term" value="F:ATP hydrolysis activity"/>
    <property type="evidence" value="ECO:0007669"/>
    <property type="project" value="InterPro"/>
</dbReference>
<keyword evidence="7" id="KW-0472">Membrane</keyword>
<dbReference type="InterPro" id="IPR050388">
    <property type="entry name" value="ABC_Ni/Peptide_Import"/>
</dbReference>
<keyword evidence="8" id="KW-0378">Hydrolase</keyword>
<keyword evidence="4" id="KW-1003">Cell membrane</keyword>
<sequence length="261" mass="29468">MTKTLMQLNNLNITDQQKRPLIKDLNLSIIEGKVNVLIGESGSGKSLTASALIGQTPRELKVSYNQFYFENQPIQSIKPLLGKQIGYISQDYAHSFNNHTRLGKQLSAIYRTHYAVSKQEALEHIERALNWVNLDSNNILSKYRFMLSGGQLERLYIASVLMLEPDLIIADEPVASLDVLNGQRIMKLIKHLAEAHNTTLLLITHNLTHVIQYADEINVIKDGTIIESGPISQFKEGNIAGYTKHLLNARSRLIRKEDTHD</sequence>
<evidence type="ECO:0000256" key="4">
    <source>
        <dbReference type="ARBA" id="ARBA00022475"/>
    </source>
</evidence>
<evidence type="ECO:0000256" key="6">
    <source>
        <dbReference type="ARBA" id="ARBA00022840"/>
    </source>
</evidence>
<proteinExistence type="inferred from homology"/>
<name>A0A6N3A6V4_STASI</name>
<dbReference type="KEGG" id="ssif:AL483_04820"/>
<comment type="similarity">
    <text evidence="2">Belongs to the ABC transporter superfamily.</text>
</comment>
<dbReference type="GO" id="GO:0005886">
    <property type="term" value="C:plasma membrane"/>
    <property type="evidence" value="ECO:0007669"/>
    <property type="project" value="UniProtKB-SubCell"/>
</dbReference>
<keyword evidence="3" id="KW-0813">Transport</keyword>
<keyword evidence="6 8" id="KW-0067">ATP-binding</keyword>
<reference evidence="8" key="1">
    <citation type="submission" date="2019-11" db="EMBL/GenBank/DDBJ databases">
        <authorList>
            <person name="Feng L."/>
        </authorList>
    </citation>
    <scope>NUCLEOTIDE SEQUENCE</scope>
    <source>
        <strain evidence="8">SsimulansLFYP27</strain>
    </source>
</reference>
<dbReference type="AlphaFoldDB" id="A0A6N3A6V4"/>
<evidence type="ECO:0000256" key="3">
    <source>
        <dbReference type="ARBA" id="ARBA00022448"/>
    </source>
</evidence>